<name>A0ABW6EUY5_9ACTN</name>
<reference evidence="1 2" key="1">
    <citation type="submission" date="2024-09" db="EMBL/GenBank/DDBJ databases">
        <title>The Natural Products Discovery Center: Release of the First 8490 Sequenced Strains for Exploring Actinobacteria Biosynthetic Diversity.</title>
        <authorList>
            <person name="Kalkreuter E."/>
            <person name="Kautsar S.A."/>
            <person name="Yang D."/>
            <person name="Bader C.D."/>
            <person name="Teijaro C.N."/>
            <person name="Fluegel L."/>
            <person name="Davis C.M."/>
            <person name="Simpson J.R."/>
            <person name="Lauterbach L."/>
            <person name="Steele A.D."/>
            <person name="Gui C."/>
            <person name="Meng S."/>
            <person name="Li G."/>
            <person name="Viehrig K."/>
            <person name="Ye F."/>
            <person name="Su P."/>
            <person name="Kiefer A.F."/>
            <person name="Nichols A."/>
            <person name="Cepeda A.J."/>
            <person name="Yan W."/>
            <person name="Fan B."/>
            <person name="Jiang Y."/>
            <person name="Adhikari A."/>
            <person name="Zheng C.-J."/>
            <person name="Schuster L."/>
            <person name="Cowan T.M."/>
            <person name="Smanski M.J."/>
            <person name="Chevrette M.G."/>
            <person name="De Carvalho L.P.S."/>
            <person name="Shen B."/>
        </authorList>
    </citation>
    <scope>NUCLEOTIDE SEQUENCE [LARGE SCALE GENOMIC DNA]</scope>
    <source>
        <strain evidence="1 2">NPDC058546</strain>
    </source>
</reference>
<comment type="caution">
    <text evidence="1">The sequence shown here is derived from an EMBL/GenBank/DDBJ whole genome shotgun (WGS) entry which is preliminary data.</text>
</comment>
<dbReference type="RefSeq" id="WP_382917952.1">
    <property type="nucleotide sequence ID" value="NZ_JBHXOF010000046.1"/>
</dbReference>
<sequence>MVTAFLAASANAGATLSPAARAALGRATVEDYPLREEDGPDDQDDPVAMLSSALTDIYHHADGIQTPHGLLGAALMELSTTVSMVPALQALEDDGRPGILACTIAALLSYGDEHGVCVHEITDRAYGYWAEEVEEERYMRRRAERRTQ</sequence>
<accession>A0ABW6EUY5</accession>
<dbReference type="Proteomes" id="UP001598251">
    <property type="component" value="Unassembled WGS sequence"/>
</dbReference>
<organism evidence="1 2">
    <name type="scientific">Streptomyces sindenensis</name>
    <dbReference type="NCBI Taxonomy" id="67363"/>
    <lineage>
        <taxon>Bacteria</taxon>
        <taxon>Bacillati</taxon>
        <taxon>Actinomycetota</taxon>
        <taxon>Actinomycetes</taxon>
        <taxon>Kitasatosporales</taxon>
        <taxon>Streptomycetaceae</taxon>
        <taxon>Streptomyces</taxon>
    </lineage>
</organism>
<keyword evidence="2" id="KW-1185">Reference proteome</keyword>
<dbReference type="EMBL" id="JBHXOF010000046">
    <property type="protein sequence ID" value="MFD4217880.1"/>
    <property type="molecule type" value="Genomic_DNA"/>
</dbReference>
<evidence type="ECO:0000313" key="2">
    <source>
        <dbReference type="Proteomes" id="UP001598251"/>
    </source>
</evidence>
<gene>
    <name evidence="1" type="ORF">ACFWSS_33945</name>
</gene>
<protein>
    <submittedName>
        <fullName evidence="1">Uncharacterized protein</fullName>
    </submittedName>
</protein>
<proteinExistence type="predicted"/>
<evidence type="ECO:0000313" key="1">
    <source>
        <dbReference type="EMBL" id="MFD4217880.1"/>
    </source>
</evidence>